<dbReference type="AlphaFoldDB" id="A0A0N5C9D8"/>
<feature type="region of interest" description="Disordered" evidence="1">
    <location>
        <begin position="81"/>
        <end position="104"/>
    </location>
</feature>
<organism evidence="2 3">
    <name type="scientific">Strongyloides papillosus</name>
    <name type="common">Intestinal threadworm</name>
    <dbReference type="NCBI Taxonomy" id="174720"/>
    <lineage>
        <taxon>Eukaryota</taxon>
        <taxon>Metazoa</taxon>
        <taxon>Ecdysozoa</taxon>
        <taxon>Nematoda</taxon>
        <taxon>Chromadorea</taxon>
        <taxon>Rhabditida</taxon>
        <taxon>Tylenchina</taxon>
        <taxon>Panagrolaimomorpha</taxon>
        <taxon>Strongyloidoidea</taxon>
        <taxon>Strongyloididae</taxon>
        <taxon>Strongyloides</taxon>
    </lineage>
</organism>
<dbReference type="WBParaSite" id="SPAL_0001452200.1">
    <property type="protein sequence ID" value="SPAL_0001452200.1"/>
    <property type="gene ID" value="SPAL_0001452200"/>
</dbReference>
<sequence>MESLQRSIYRHIGDLSYRKKAKKLVSEGPPTNSPSFIISPNSGLNYQMNPCYLLDPNQTLTDTITYNFNNININNQKFETNKEEKDGCNRSDNNNQISSNDNKINLSSSKRLTSLISKPAVQSRKVSNSITKILGLKKHEKMVNEIDDVNSFSNIAEDQNTNVTSLIDISDNNNNNKFFSQPLSQEEEHQEKEKVLTKFQKLKKGLNVVDPRKVKPSAKKNEYRKCLILDEEE</sequence>
<accession>A0A0N5C9D8</accession>
<evidence type="ECO:0000313" key="3">
    <source>
        <dbReference type="WBParaSite" id="SPAL_0001452200.1"/>
    </source>
</evidence>
<evidence type="ECO:0000256" key="1">
    <source>
        <dbReference type="SAM" id="MobiDB-lite"/>
    </source>
</evidence>
<name>A0A0N5C9D8_STREA</name>
<protein>
    <submittedName>
        <fullName evidence="3">Uncharacterized protein</fullName>
    </submittedName>
</protein>
<dbReference type="Proteomes" id="UP000046392">
    <property type="component" value="Unplaced"/>
</dbReference>
<reference evidence="3" key="1">
    <citation type="submission" date="2017-02" db="UniProtKB">
        <authorList>
            <consortium name="WormBaseParasite"/>
        </authorList>
    </citation>
    <scope>IDENTIFICATION</scope>
</reference>
<proteinExistence type="predicted"/>
<evidence type="ECO:0000313" key="2">
    <source>
        <dbReference type="Proteomes" id="UP000046392"/>
    </source>
</evidence>
<feature type="compositionally biased region" description="Low complexity" evidence="1">
    <location>
        <begin position="90"/>
        <end position="104"/>
    </location>
</feature>
<keyword evidence="2" id="KW-1185">Reference proteome</keyword>